<dbReference type="AlphaFoldDB" id="A0A399D2C6"/>
<feature type="chain" id="PRO_5017366112" description="Carboxypeptidase-like regulatory domain-containing protein" evidence="1">
    <location>
        <begin position="24"/>
        <end position="251"/>
    </location>
</feature>
<organism evidence="2 3">
    <name type="scientific">Mariniphaga sediminis</name>
    <dbReference type="NCBI Taxonomy" id="1628158"/>
    <lineage>
        <taxon>Bacteria</taxon>
        <taxon>Pseudomonadati</taxon>
        <taxon>Bacteroidota</taxon>
        <taxon>Bacteroidia</taxon>
        <taxon>Marinilabiliales</taxon>
        <taxon>Prolixibacteraceae</taxon>
        <taxon>Mariniphaga</taxon>
    </lineage>
</organism>
<evidence type="ECO:0000256" key="1">
    <source>
        <dbReference type="SAM" id="SignalP"/>
    </source>
</evidence>
<proteinExistence type="predicted"/>
<comment type="caution">
    <text evidence="2">The sequence shown here is derived from an EMBL/GenBank/DDBJ whole genome shotgun (WGS) entry which is preliminary data.</text>
</comment>
<dbReference type="RefSeq" id="WP_119349464.1">
    <property type="nucleotide sequence ID" value="NZ_JBFHKJ010000009.1"/>
</dbReference>
<gene>
    <name evidence="2" type="ORF">D1164_08120</name>
</gene>
<accession>A0A399D2C6</accession>
<reference evidence="2 3" key="1">
    <citation type="journal article" date="2015" name="Int. J. Syst. Evol. Microbiol.">
        <title>Mariniphaga sediminis sp. nov., isolated from coastal sediment.</title>
        <authorList>
            <person name="Wang F.Q."/>
            <person name="Shen Q.Y."/>
            <person name="Chen G.J."/>
            <person name="Du Z.J."/>
        </authorList>
    </citation>
    <scope>NUCLEOTIDE SEQUENCE [LARGE SCALE GENOMIC DNA]</scope>
    <source>
        <strain evidence="2 3">SY21</strain>
    </source>
</reference>
<evidence type="ECO:0000313" key="2">
    <source>
        <dbReference type="EMBL" id="RIH65623.1"/>
    </source>
</evidence>
<dbReference type="OrthoDB" id="983143at2"/>
<dbReference type="Pfam" id="PF13715">
    <property type="entry name" value="CarbopepD_reg_2"/>
    <property type="match status" value="1"/>
</dbReference>
<dbReference type="EMBL" id="QWET01000005">
    <property type="protein sequence ID" value="RIH65623.1"/>
    <property type="molecule type" value="Genomic_DNA"/>
</dbReference>
<dbReference type="SUPFAM" id="SSF49464">
    <property type="entry name" value="Carboxypeptidase regulatory domain-like"/>
    <property type="match status" value="1"/>
</dbReference>
<evidence type="ECO:0000313" key="3">
    <source>
        <dbReference type="Proteomes" id="UP000266441"/>
    </source>
</evidence>
<dbReference type="InterPro" id="IPR008969">
    <property type="entry name" value="CarboxyPept-like_regulatory"/>
</dbReference>
<keyword evidence="1" id="KW-0732">Signal</keyword>
<keyword evidence="3" id="KW-1185">Reference proteome</keyword>
<evidence type="ECO:0008006" key="4">
    <source>
        <dbReference type="Google" id="ProtNLM"/>
    </source>
</evidence>
<name>A0A399D2C6_9BACT</name>
<protein>
    <recommendedName>
        <fullName evidence="4">Carboxypeptidase-like regulatory domain-containing protein</fullName>
    </recommendedName>
</protein>
<feature type="signal peptide" evidence="1">
    <location>
        <begin position="1"/>
        <end position="23"/>
    </location>
</feature>
<dbReference type="Proteomes" id="UP000266441">
    <property type="component" value="Unassembled WGS sequence"/>
</dbReference>
<sequence>MRIITFTSLMLLTFAWLSNQAQTDPLLVDPILVRLKGRVVNAADSTAIPYANIVNHRTHSGTITNNDGYFTLDVLNIDSLLVTSVGYQKKVIYVPHSYMGQEVVTFFMNPVSYAVGEVEVKGDKPKVAEGLGTGKPVDIPIELRGDAFNEKPPILAALFNPISFWQYHLSQREREKRDVRKAMSLQRNWEMHSQNYNKEMVMKLTGIGEAEADSFMIWFNAQDVLPYTSSEYEVRASIKYYFEIYKQEKNE</sequence>